<dbReference type="PATRIC" id="fig|1444770.3.peg.2525"/>
<proteinExistence type="predicted"/>
<accession>Z9JHA3</accession>
<dbReference type="KEGG" id="xtw:AB672_05585"/>
<name>Z9JHA3_9GAMM</name>
<sequence length="87" mass="9595">MSPRSEYGEANDCAVPRIQVSESLLFFICREATVVLLQLADDAMLPQKLARLLECGQLRRNPESGLYALVTAFPQVGSLQVRQVGDT</sequence>
<protein>
    <submittedName>
        <fullName evidence="1">Uncharacterized protein</fullName>
    </submittedName>
</protein>
<gene>
    <name evidence="1" type="ORF">AF72_10665</name>
</gene>
<dbReference type="AlphaFoldDB" id="Z9JHA3"/>
<comment type="caution">
    <text evidence="1">The sequence shown here is derived from an EMBL/GenBank/DDBJ whole genome shotgun (WGS) entry which is preliminary data.</text>
</comment>
<evidence type="ECO:0000313" key="2">
    <source>
        <dbReference type="Proteomes" id="UP000020406"/>
    </source>
</evidence>
<organism evidence="1 2">
    <name type="scientific">Xylella taiwanensis</name>
    <dbReference type="NCBI Taxonomy" id="1444770"/>
    <lineage>
        <taxon>Bacteria</taxon>
        <taxon>Pseudomonadati</taxon>
        <taxon>Pseudomonadota</taxon>
        <taxon>Gammaproteobacteria</taxon>
        <taxon>Lysobacterales</taxon>
        <taxon>Lysobacteraceae</taxon>
        <taxon>Xylella</taxon>
    </lineage>
</organism>
<dbReference type="Proteomes" id="UP000020406">
    <property type="component" value="Unassembled WGS sequence"/>
</dbReference>
<dbReference type="EMBL" id="JDSQ01000019">
    <property type="protein sequence ID" value="EWS77519.1"/>
    <property type="molecule type" value="Genomic_DNA"/>
</dbReference>
<evidence type="ECO:0000313" key="1">
    <source>
        <dbReference type="EMBL" id="EWS77519.1"/>
    </source>
</evidence>
<reference evidence="1 2" key="1">
    <citation type="journal article" date="2014" name="Genome Announc.">
        <title>Draft Genome Sequence of Xylella fastidiosa Pear Leaf Scorch Strain in Taiwan.</title>
        <authorList>
            <person name="Su C.C."/>
            <person name="Deng W.L."/>
            <person name="Jan F.J."/>
            <person name="Chang C.J."/>
            <person name="Huang H."/>
            <person name="Chen J."/>
        </authorList>
    </citation>
    <scope>NUCLEOTIDE SEQUENCE [LARGE SCALE GENOMIC DNA]</scope>
    <source>
        <strain evidence="1 2">PLS229</strain>
    </source>
</reference>